<dbReference type="KEGG" id="hara:AArcS_2491"/>
<sequence length="214" mass="22740">MTIFDLSQPLDEDVPVYPGDPTVSLNPHASHDADGYRVTALSLGSHSGTHIDAPAHTEPNGVTLDSFPVETFSMDAVKLDCTGYRAGEPIPPTVLPTDPDADALVFHTGWDAHWPDERYLDHPYLAPETARRVADMDCHAGIDALNVDPTGSESQAPGDSAGVPAHHAILGTGKLIVENLTNLEVVPSEFRLDVSPLPLTEADAAPARAIGRSE</sequence>
<dbReference type="RefSeq" id="WP_238477732.1">
    <property type="nucleotide sequence ID" value="NZ_CP064786.1"/>
</dbReference>
<dbReference type="InterPro" id="IPR037175">
    <property type="entry name" value="KFase_sf"/>
</dbReference>
<evidence type="ECO:0000256" key="1">
    <source>
        <dbReference type="SAM" id="MobiDB-lite"/>
    </source>
</evidence>
<keyword evidence="3" id="KW-1185">Reference proteome</keyword>
<dbReference type="EMBL" id="CP064786">
    <property type="protein sequence ID" value="QSG03687.1"/>
    <property type="molecule type" value="Genomic_DNA"/>
</dbReference>
<feature type="region of interest" description="Disordered" evidence="1">
    <location>
        <begin position="145"/>
        <end position="164"/>
    </location>
</feature>
<dbReference type="SUPFAM" id="SSF102198">
    <property type="entry name" value="Putative cyclase"/>
    <property type="match status" value="1"/>
</dbReference>
<dbReference type="Gene3D" id="3.50.30.50">
    <property type="entry name" value="Putative cyclase"/>
    <property type="match status" value="1"/>
</dbReference>
<dbReference type="PANTHER" id="PTHR31118">
    <property type="entry name" value="CYCLASE-LIKE PROTEIN 2"/>
    <property type="match status" value="1"/>
</dbReference>
<proteinExistence type="predicted"/>
<dbReference type="GO" id="GO:0019441">
    <property type="term" value="P:L-tryptophan catabolic process to kynurenine"/>
    <property type="evidence" value="ECO:0007669"/>
    <property type="project" value="InterPro"/>
</dbReference>
<dbReference type="AlphaFoldDB" id="A0A897MT68"/>
<evidence type="ECO:0000313" key="2">
    <source>
        <dbReference type="EMBL" id="QSG03687.1"/>
    </source>
</evidence>
<name>A0A897MT68_9EURY</name>
<evidence type="ECO:0000313" key="3">
    <source>
        <dbReference type="Proteomes" id="UP000663586"/>
    </source>
</evidence>
<dbReference type="InterPro" id="IPR007325">
    <property type="entry name" value="KFase/CYL"/>
</dbReference>
<dbReference type="GeneID" id="70685871"/>
<reference evidence="2" key="1">
    <citation type="submission" date="2020-11" db="EMBL/GenBank/DDBJ databases">
        <title>Carbohydrate-dependent, anaerobic sulfur respiration: A novel catabolism in halophilic archaea.</title>
        <authorList>
            <person name="Sorokin D.Y."/>
            <person name="Messina E."/>
            <person name="Smedile F."/>
            <person name="La Cono V."/>
            <person name="Hallsworth J.E."/>
            <person name="Yakimov M.M."/>
        </authorList>
    </citation>
    <scope>NUCLEOTIDE SEQUENCE</scope>
    <source>
        <strain evidence="2">AArc-S</strain>
    </source>
</reference>
<accession>A0A897MT68</accession>
<dbReference type="Proteomes" id="UP000663586">
    <property type="component" value="Chromosome"/>
</dbReference>
<protein>
    <submittedName>
        <fullName evidence="2">Kynurenine formamidase</fullName>
    </submittedName>
</protein>
<gene>
    <name evidence="2" type="ORF">AArcS_2491</name>
</gene>
<dbReference type="Pfam" id="PF04199">
    <property type="entry name" value="Cyclase"/>
    <property type="match status" value="1"/>
</dbReference>
<dbReference type="PANTHER" id="PTHR31118:SF32">
    <property type="entry name" value="KYNURENINE FORMAMIDASE"/>
    <property type="match status" value="1"/>
</dbReference>
<dbReference type="GO" id="GO:0004061">
    <property type="term" value="F:arylformamidase activity"/>
    <property type="evidence" value="ECO:0007669"/>
    <property type="project" value="InterPro"/>
</dbReference>
<organism evidence="2 3">
    <name type="scientific">Natranaeroarchaeum sulfidigenes</name>
    <dbReference type="NCBI Taxonomy" id="2784880"/>
    <lineage>
        <taxon>Archaea</taxon>
        <taxon>Methanobacteriati</taxon>
        <taxon>Methanobacteriota</taxon>
        <taxon>Stenosarchaea group</taxon>
        <taxon>Halobacteria</taxon>
        <taxon>Halobacteriales</taxon>
        <taxon>Natronoarchaeaceae</taxon>
        <taxon>Natranaeroarchaeum</taxon>
    </lineage>
</organism>